<dbReference type="Pfam" id="PF01697">
    <property type="entry name" value="Glyco_transf_92"/>
    <property type="match status" value="1"/>
</dbReference>
<dbReference type="AlphaFoldDB" id="A0A9W2ZG36"/>
<name>A0A9W2ZG36_BIOGL</name>
<evidence type="ECO:0000313" key="10">
    <source>
        <dbReference type="RefSeq" id="XP_055873897.1"/>
    </source>
</evidence>
<keyword evidence="7 8" id="KW-0472">Membrane</keyword>
<evidence type="ECO:0000256" key="5">
    <source>
        <dbReference type="ARBA" id="ARBA00022692"/>
    </source>
</evidence>
<evidence type="ECO:0000256" key="1">
    <source>
        <dbReference type="ARBA" id="ARBA00004167"/>
    </source>
</evidence>
<dbReference type="OrthoDB" id="6232146at2759"/>
<comment type="subcellular location">
    <subcellularLocation>
        <location evidence="1">Membrane</location>
        <topology evidence="1">Single-pass membrane protein</topology>
    </subcellularLocation>
</comment>
<keyword evidence="4 8" id="KW-0808">Transferase</keyword>
<dbReference type="GO" id="GO:0016757">
    <property type="term" value="F:glycosyltransferase activity"/>
    <property type="evidence" value="ECO:0007669"/>
    <property type="project" value="UniProtKB-UniRule"/>
</dbReference>
<dbReference type="GO" id="GO:0005737">
    <property type="term" value="C:cytoplasm"/>
    <property type="evidence" value="ECO:0007669"/>
    <property type="project" value="TreeGrafter"/>
</dbReference>
<dbReference type="Proteomes" id="UP001165740">
    <property type="component" value="Unplaced"/>
</dbReference>
<dbReference type="GO" id="GO:0016020">
    <property type="term" value="C:membrane"/>
    <property type="evidence" value="ECO:0007669"/>
    <property type="project" value="UniProtKB-SubCell"/>
</dbReference>
<evidence type="ECO:0000256" key="7">
    <source>
        <dbReference type="ARBA" id="ARBA00023136"/>
    </source>
</evidence>
<evidence type="ECO:0000313" key="9">
    <source>
        <dbReference type="Proteomes" id="UP001165740"/>
    </source>
</evidence>
<keyword evidence="6 8" id="KW-1133">Transmembrane helix</keyword>
<accession>A0A9W2ZG36</accession>
<dbReference type="PANTHER" id="PTHR21461">
    <property type="entry name" value="GLYCOSYLTRANSFERASE FAMILY 92 PROTEIN"/>
    <property type="match status" value="1"/>
</dbReference>
<feature type="transmembrane region" description="Helical" evidence="8">
    <location>
        <begin position="20"/>
        <end position="40"/>
    </location>
</feature>
<dbReference type="RefSeq" id="XP_055873897.1">
    <property type="nucleotide sequence ID" value="XM_056017922.1"/>
</dbReference>
<evidence type="ECO:0000313" key="11">
    <source>
        <dbReference type="RefSeq" id="XP_055873898.1"/>
    </source>
</evidence>
<keyword evidence="3 8" id="KW-0328">Glycosyltransferase</keyword>
<proteinExistence type="inferred from homology"/>
<dbReference type="InterPro" id="IPR008166">
    <property type="entry name" value="Glyco_transf_92"/>
</dbReference>
<reference evidence="10 11" key="1">
    <citation type="submission" date="2025-04" db="UniProtKB">
        <authorList>
            <consortium name="RefSeq"/>
        </authorList>
    </citation>
    <scope>IDENTIFICATION</scope>
</reference>
<organism evidence="9 11">
    <name type="scientific">Biomphalaria glabrata</name>
    <name type="common">Bloodfluke planorb</name>
    <name type="synonym">Freshwater snail</name>
    <dbReference type="NCBI Taxonomy" id="6526"/>
    <lineage>
        <taxon>Eukaryota</taxon>
        <taxon>Metazoa</taxon>
        <taxon>Spiralia</taxon>
        <taxon>Lophotrochozoa</taxon>
        <taxon>Mollusca</taxon>
        <taxon>Gastropoda</taxon>
        <taxon>Heterobranchia</taxon>
        <taxon>Euthyneura</taxon>
        <taxon>Panpulmonata</taxon>
        <taxon>Hygrophila</taxon>
        <taxon>Lymnaeoidea</taxon>
        <taxon>Planorbidae</taxon>
        <taxon>Biomphalaria</taxon>
    </lineage>
</organism>
<sequence length="469" mass="54374">MQIWTCASLARGSYRMATQYRYQVLVMLLLGCTVLVHYSYDVRYLLSLRLEKEYEGDTLNDILRASQLTIAPNTTSPLLSAPGEEVLTPSGPMFQRINQNDAWVYSAFFDTYKDKNLIRVFGMQPHALQNSVFCHLGFKHENYTMEGKRTLLQDNHGYRLRVVSYECDLIDDRRPDLVSITWNTSDSPTNSLRVLYPSSLKRNFTVCYAILYNFTNYKQIIQSVEFDRILGAEHFFVYNMSISNTTDALLRHYQRRGLLTVMQWPLPISEIHYQGQVLAINDCVYRNKGVSKYVAIHDTDEIIIPNNHDNWGDLIDQVNKDYDQQKQSPQSHDKLGTYIVESTFFQDRPNASVWSAIKQNYSISDQVERLFENYSLTVFTDLVRLQNAFVGGRQKSIVRPEMVLFPDVHTTITHRPSATDVTVRQSLALVHHQRKYSSSSPTDIVEATSLRFKDKMLPLVNETYFMFFT</sequence>
<dbReference type="EC" id="2.4.1.-" evidence="8"/>
<dbReference type="RefSeq" id="XP_055873898.1">
    <property type="nucleotide sequence ID" value="XM_056017923.1"/>
</dbReference>
<evidence type="ECO:0000256" key="4">
    <source>
        <dbReference type="ARBA" id="ARBA00022679"/>
    </source>
</evidence>
<evidence type="ECO:0000256" key="8">
    <source>
        <dbReference type="RuleBase" id="RU366017"/>
    </source>
</evidence>
<gene>
    <name evidence="10 11" type="primary">LOC129924113</name>
</gene>
<evidence type="ECO:0000256" key="2">
    <source>
        <dbReference type="ARBA" id="ARBA00007647"/>
    </source>
</evidence>
<protein>
    <recommendedName>
        <fullName evidence="8">Glycosyltransferase family 92 protein</fullName>
        <ecNumber evidence="8">2.4.1.-</ecNumber>
    </recommendedName>
</protein>
<evidence type="ECO:0000256" key="6">
    <source>
        <dbReference type="ARBA" id="ARBA00022989"/>
    </source>
</evidence>
<keyword evidence="5 8" id="KW-0812">Transmembrane</keyword>
<dbReference type="PANTHER" id="PTHR21461:SF69">
    <property type="entry name" value="GLYCOSYLTRANSFERASE FAMILY 92 PROTEIN"/>
    <property type="match status" value="1"/>
</dbReference>
<evidence type="ECO:0000256" key="3">
    <source>
        <dbReference type="ARBA" id="ARBA00022676"/>
    </source>
</evidence>
<comment type="similarity">
    <text evidence="2 8">Belongs to the glycosyltransferase 92 family.</text>
</comment>
<dbReference type="OMA" id="FVQISYP"/>
<dbReference type="GeneID" id="129924113"/>
<keyword evidence="9" id="KW-1185">Reference proteome</keyword>